<dbReference type="Proteomes" id="UP000602647">
    <property type="component" value="Unassembled WGS sequence"/>
</dbReference>
<keyword evidence="3" id="KW-1185">Reference proteome</keyword>
<evidence type="ECO:0000313" key="3">
    <source>
        <dbReference type="Proteomes" id="UP000602647"/>
    </source>
</evidence>
<proteinExistence type="predicted"/>
<protein>
    <recommendedName>
        <fullName evidence="1">Fibronectin type-III domain-containing protein</fullName>
    </recommendedName>
</protein>
<gene>
    <name evidence="2" type="ORF">H9L42_08970</name>
</gene>
<dbReference type="InterPro" id="IPR003961">
    <property type="entry name" value="FN3_dom"/>
</dbReference>
<dbReference type="SUPFAM" id="SSF49265">
    <property type="entry name" value="Fibronectin type III"/>
    <property type="match status" value="1"/>
</dbReference>
<sequence>MMLCKKRAISAILAVLTAFCVLLTGILANPQPVRAAAFSPATNGTNFIKQEDPALIITGTGAVKGDGFQGNYKYLTKSQRDGIRDEASADQYFPSNQRDTYLSNTVYSARTKEEKGGWLKMTVSGLDLRAVAESMGIELTASDAIYTKGSDGHTSSLMKAFSKERYAFDAEDAQVGTRVFPAIALQVNSAGDGELPRFVFGQENTNDFNMLAWEKWLKNVWIGERENVLTLSINGQNRSYTLGDLIGAKSGSYTAQYQYMENGVQKTVVATGIPLNRFLADAGVGVNTIVKNSDGTTVSDPSRYFLAYDAEVNSEPMKTSGQLVLLGPGTTKDQVVKENITGISATVVTPANVAGLKAMQKSYNSIRIAWNRASGAQGYNIYRYEKGKRGGYQLLDCVEGTANTTYTDRGLKTGTRYYYKVKAYITVGSIDIEGAFSNLAAITPKLGKGKVRKVSRYGKRGIKIKWNRVSGANGYQIRLGTNRKTTKGRKFYTIKKGTTVSKTIRYLKKKNQKKKRRYYVKVRPYRKVSGKKVYGAYSAVKSIKR</sequence>
<dbReference type="EMBL" id="JACRYT010000008">
    <property type="protein sequence ID" value="MBC6679960.1"/>
    <property type="molecule type" value="Genomic_DNA"/>
</dbReference>
<name>A0A923SQX0_9FIRM</name>
<dbReference type="InterPro" id="IPR013783">
    <property type="entry name" value="Ig-like_fold"/>
</dbReference>
<dbReference type="SMART" id="SM00060">
    <property type="entry name" value="FN3"/>
    <property type="match status" value="1"/>
</dbReference>
<reference evidence="2" key="1">
    <citation type="submission" date="2020-08" db="EMBL/GenBank/DDBJ databases">
        <title>Genome public.</title>
        <authorList>
            <person name="Liu C."/>
            <person name="Sun Q."/>
        </authorList>
    </citation>
    <scope>NUCLEOTIDE SEQUENCE</scope>
    <source>
        <strain evidence="2">BX12</strain>
    </source>
</reference>
<dbReference type="Gene3D" id="2.60.40.10">
    <property type="entry name" value="Immunoglobulins"/>
    <property type="match status" value="1"/>
</dbReference>
<evidence type="ECO:0000259" key="1">
    <source>
        <dbReference type="PROSITE" id="PS50853"/>
    </source>
</evidence>
<organism evidence="2 3">
    <name type="scientific">Zhenpiania hominis</name>
    <dbReference type="NCBI Taxonomy" id="2763644"/>
    <lineage>
        <taxon>Bacteria</taxon>
        <taxon>Bacillati</taxon>
        <taxon>Bacillota</taxon>
        <taxon>Clostridia</taxon>
        <taxon>Peptostreptococcales</taxon>
        <taxon>Anaerovoracaceae</taxon>
        <taxon>Zhenpiania</taxon>
    </lineage>
</organism>
<evidence type="ECO:0000313" key="2">
    <source>
        <dbReference type="EMBL" id="MBC6679960.1"/>
    </source>
</evidence>
<comment type="caution">
    <text evidence="2">The sequence shown here is derived from an EMBL/GenBank/DDBJ whole genome shotgun (WGS) entry which is preliminary data.</text>
</comment>
<dbReference type="CDD" id="cd00063">
    <property type="entry name" value="FN3"/>
    <property type="match status" value="1"/>
</dbReference>
<dbReference type="PROSITE" id="PS50853">
    <property type="entry name" value="FN3"/>
    <property type="match status" value="1"/>
</dbReference>
<feature type="domain" description="Fibronectin type-III" evidence="1">
    <location>
        <begin position="349"/>
        <end position="447"/>
    </location>
</feature>
<dbReference type="Pfam" id="PF00041">
    <property type="entry name" value="fn3"/>
    <property type="match status" value="1"/>
</dbReference>
<dbReference type="RefSeq" id="WP_187303064.1">
    <property type="nucleotide sequence ID" value="NZ_CBCTON010000005.1"/>
</dbReference>
<dbReference type="AlphaFoldDB" id="A0A923SQX0"/>
<accession>A0A923SQX0</accession>
<dbReference type="InterPro" id="IPR036116">
    <property type="entry name" value="FN3_sf"/>
</dbReference>